<dbReference type="PIRSF" id="PIRSF017190">
    <property type="entry name" value="Rbsml_synth_fac_NIP7"/>
    <property type="match status" value="1"/>
</dbReference>
<evidence type="ECO:0000313" key="3">
    <source>
        <dbReference type="EMBL" id="ABA27330.1"/>
    </source>
</evidence>
<keyword evidence="1" id="KW-0690">Ribosome biogenesis</keyword>
<organism evidence="3 4">
    <name type="scientific">Bigelowiella natans</name>
    <name type="common">Pedinomonas minutissima</name>
    <name type="synonym">Chlorarachnion sp. (strain CCMP621)</name>
    <dbReference type="NCBI Taxonomy" id="227086"/>
    <lineage>
        <taxon>Eukaryota</taxon>
        <taxon>Sar</taxon>
        <taxon>Rhizaria</taxon>
        <taxon>Cercozoa</taxon>
        <taxon>Chlorarachniophyceae</taxon>
        <taxon>Bigelowiella</taxon>
    </lineage>
</organism>
<dbReference type="SUPFAM" id="SSF88802">
    <property type="entry name" value="Pre-PUA domain"/>
    <property type="match status" value="1"/>
</dbReference>
<keyword evidence="1" id="KW-0694">RNA-binding</keyword>
<dbReference type="Proteomes" id="UP000243425">
    <property type="component" value="Nucleomorph 2"/>
</dbReference>
<keyword evidence="3" id="KW-0542">Nucleomorph</keyword>
<keyword evidence="1" id="KW-0539">Nucleus</keyword>
<dbReference type="GO" id="GO:0005634">
    <property type="term" value="C:nucleus"/>
    <property type="evidence" value="ECO:0007669"/>
    <property type="project" value="InterPro"/>
</dbReference>
<dbReference type="RefSeq" id="XP_001712942.1">
    <property type="nucleotide sequence ID" value="XM_001712890.1"/>
</dbReference>
<dbReference type="InterPro" id="IPR016686">
    <property type="entry name" value="Ribosomal_synth_fac_NIP7"/>
</dbReference>
<sequence>MRVLTKLEIHLIVKNLYKILGLRLNTFFKLLFKSNTLRIIKNDIFIFNKVILSEINEFSHSKILSLGIKLGKLYYGFSKVKVKINFFFLDFLSKFSVNRLWLKNCFSKKDIFRNRINSKYVSLLTYFDRSINIFFIFNFNSIFLGIGKLKNYYEYSSNNGTSFDIILLNSIFMKPVNFNL</sequence>
<dbReference type="GO" id="GO:0042255">
    <property type="term" value="P:ribosome assembly"/>
    <property type="evidence" value="ECO:0007669"/>
    <property type="project" value="InterPro"/>
</dbReference>
<proteinExistence type="inferred from homology"/>
<comment type="function">
    <text evidence="1">Required for proper 27S pre-rRNA processing and 60S ribosome subunit assembly.</text>
</comment>
<geneLocation type="nucleomorph" evidence="3"/>
<gene>
    <name evidence="3" type="primary">nip7</name>
</gene>
<dbReference type="AlphaFoldDB" id="Q3LW35"/>
<evidence type="ECO:0000259" key="2">
    <source>
        <dbReference type="Pfam" id="PF17833"/>
    </source>
</evidence>
<accession>Q3LW35</accession>
<dbReference type="EMBL" id="DQ158857">
    <property type="protein sequence ID" value="ABA27330.1"/>
    <property type="molecule type" value="Genomic_DNA"/>
</dbReference>
<dbReference type="Pfam" id="PF17833">
    <property type="entry name" value="pre-PUA_NIP7"/>
    <property type="match status" value="1"/>
</dbReference>
<feature type="domain" description="60S ribosome subunit biogenesis protein NIP7 pre-PUA" evidence="2">
    <location>
        <begin position="1"/>
        <end position="73"/>
    </location>
</feature>
<reference evidence="3 4" key="1">
    <citation type="journal article" date="2006" name="Proc. Natl. Acad. Sci. U.S.A.">
        <title>Complete nucleotide sequence of the chlorarachniophyte nucleomorph: nature's smallest nucleus.</title>
        <authorList>
            <person name="Gilson P.R."/>
            <person name="Su V."/>
            <person name="Slamovits C.H."/>
            <person name="Reith M.E."/>
            <person name="Keeling P.J."/>
            <person name="McFadden G.I."/>
        </authorList>
    </citation>
    <scope>NUCLEOTIDE SEQUENCE [LARGE SCALE GENOMIC DNA]</scope>
    <source>
        <strain evidence="4">CCMP621</strain>
    </source>
</reference>
<evidence type="ECO:0000313" key="4">
    <source>
        <dbReference type="Proteomes" id="UP000243425"/>
    </source>
</evidence>
<dbReference type="GO" id="GO:0003723">
    <property type="term" value="F:RNA binding"/>
    <property type="evidence" value="ECO:0007669"/>
    <property type="project" value="UniProtKB-KW"/>
</dbReference>
<dbReference type="InterPro" id="IPR040598">
    <property type="entry name" value="NIP7_N"/>
</dbReference>
<dbReference type="Gene3D" id="3.10.450.220">
    <property type="match status" value="1"/>
</dbReference>
<comment type="similarity">
    <text evidence="1">Belongs to the NIP7 family.</text>
</comment>
<comment type="subunit">
    <text evidence="1">Interacts with pre-ribosome complex.</text>
</comment>
<evidence type="ECO:0000256" key="1">
    <source>
        <dbReference type="PIRNR" id="PIRNR017190"/>
    </source>
</evidence>
<name>Q3LW35_BIGNA</name>
<protein>
    <recommendedName>
        <fullName evidence="1">60S ribosome subunit biogenesis protein NIP7 homolog</fullName>
    </recommendedName>
</protein>
<dbReference type="GeneID" id="5788396"/>